<dbReference type="Proteomes" id="UP000261420">
    <property type="component" value="Unplaced"/>
</dbReference>
<protein>
    <submittedName>
        <fullName evidence="1">Uncharacterized protein</fullName>
    </submittedName>
</protein>
<evidence type="ECO:0000313" key="1">
    <source>
        <dbReference type="Ensembl" id="ENSSDUP00000017554.1"/>
    </source>
</evidence>
<keyword evidence="2" id="KW-1185">Reference proteome</keyword>
<sequence>VMQTPSPVDSNVCLLFVQLHGTSCTTVRRKELTAFLPHINCNLCRKLTSLHLFAEFDVVVTVILGHLLSTGFVRTLKHRGQMEAIVEQQVVCHADSVGLHGMPLTIVCVRTQCQTDESRLRLKLARLANVPG</sequence>
<dbReference type="OMA" id="FLPHINC"/>
<reference evidence="1" key="1">
    <citation type="submission" date="2025-08" db="UniProtKB">
        <authorList>
            <consortium name="Ensembl"/>
        </authorList>
    </citation>
    <scope>IDENTIFICATION</scope>
</reference>
<dbReference type="AlphaFoldDB" id="A0A3B4UFX9"/>
<dbReference type="GeneTree" id="ENSGT00960000187061"/>
<evidence type="ECO:0000313" key="2">
    <source>
        <dbReference type="Proteomes" id="UP000261420"/>
    </source>
</evidence>
<proteinExistence type="predicted"/>
<name>A0A3B4UFX9_SERDU</name>
<organism evidence="1 2">
    <name type="scientific">Seriola dumerili</name>
    <name type="common">Greater amberjack</name>
    <name type="synonym">Caranx dumerili</name>
    <dbReference type="NCBI Taxonomy" id="41447"/>
    <lineage>
        <taxon>Eukaryota</taxon>
        <taxon>Metazoa</taxon>
        <taxon>Chordata</taxon>
        <taxon>Craniata</taxon>
        <taxon>Vertebrata</taxon>
        <taxon>Euteleostomi</taxon>
        <taxon>Actinopterygii</taxon>
        <taxon>Neopterygii</taxon>
        <taxon>Teleostei</taxon>
        <taxon>Neoteleostei</taxon>
        <taxon>Acanthomorphata</taxon>
        <taxon>Carangaria</taxon>
        <taxon>Carangiformes</taxon>
        <taxon>Carangidae</taxon>
        <taxon>Seriola</taxon>
    </lineage>
</organism>
<accession>A0A3B4UFX9</accession>
<dbReference type="Ensembl" id="ENSSDUT00000017877.1">
    <property type="protein sequence ID" value="ENSSDUP00000017554.1"/>
    <property type="gene ID" value="ENSSDUG00000012831.1"/>
</dbReference>
<reference evidence="1" key="2">
    <citation type="submission" date="2025-09" db="UniProtKB">
        <authorList>
            <consortium name="Ensembl"/>
        </authorList>
    </citation>
    <scope>IDENTIFICATION</scope>
</reference>